<evidence type="ECO:0000313" key="3">
    <source>
        <dbReference type="Proteomes" id="UP000266482"/>
    </source>
</evidence>
<comment type="caution">
    <text evidence="2">The sequence shown here is derived from an EMBL/GenBank/DDBJ whole genome shotgun (WGS) entry which is preliminary data.</text>
</comment>
<dbReference type="SUPFAM" id="SSF49384">
    <property type="entry name" value="Carbohydrate-binding domain"/>
    <property type="match status" value="1"/>
</dbReference>
<dbReference type="Gene3D" id="2.60.40.680">
    <property type="match status" value="1"/>
</dbReference>
<protein>
    <recommendedName>
        <fullName evidence="1">Dockerin domain-containing protein</fullName>
    </recommendedName>
</protein>
<dbReference type="InterPro" id="IPR004124">
    <property type="entry name" value="Glyco_hydro_33_N"/>
</dbReference>
<dbReference type="GO" id="GO:0030246">
    <property type="term" value="F:carbohydrate binding"/>
    <property type="evidence" value="ECO:0007669"/>
    <property type="project" value="InterPro"/>
</dbReference>
<dbReference type="Gene3D" id="3.40.50.1110">
    <property type="entry name" value="SGNH hydrolase"/>
    <property type="match status" value="2"/>
</dbReference>
<dbReference type="Pfam" id="PF13472">
    <property type="entry name" value="Lipase_GDSL_2"/>
    <property type="match status" value="2"/>
</dbReference>
<dbReference type="AlphaFoldDB" id="A0A3A1UW05"/>
<dbReference type="SUPFAM" id="SSF52266">
    <property type="entry name" value="SGNH hydrolase"/>
    <property type="match status" value="2"/>
</dbReference>
<dbReference type="InterPro" id="IPR016134">
    <property type="entry name" value="Dockerin_dom"/>
</dbReference>
<gene>
    <name evidence="2" type="ORF">D3P08_12905</name>
</gene>
<dbReference type="Pfam" id="PF00963">
    <property type="entry name" value="Cohesin"/>
    <property type="match status" value="1"/>
</dbReference>
<dbReference type="SUPFAM" id="SSF49899">
    <property type="entry name" value="Concanavalin A-like lectins/glucanases"/>
    <property type="match status" value="1"/>
</dbReference>
<dbReference type="InterPro" id="IPR013830">
    <property type="entry name" value="SGNH_hydro"/>
</dbReference>
<dbReference type="Gene3D" id="1.10.1330.10">
    <property type="entry name" value="Dockerin domain"/>
    <property type="match status" value="1"/>
</dbReference>
<sequence>MIMRHHKEESVFMLQTGTWKRMLLLWMGTLLITGTVFAAATPALTAMAAATAEPLFRAENLTIGPSSFPDFSDRVNDLKTLEQGTIIVKFKHTGTSIMTLFSLSNNTMPNGHFHLYVTPTAIGSENRFQQPGQTSSNTHVKADGLSLTSGQFHTVAMVADKDQGYKFFVDGSLVKHDTSSPVKFLSNIYAPNSVRLGMTDRAEGSFEYPLTGEIAFAEVYAEPLSDAELFELTFNPDLPPENADMRAVKAHIGAASGPAPFVFAGHDWTSAGASKGYRNYIQHFEERVRWENAGSAAQRQNFMLNTGINGMTASELLDAFESRIATFSPKTVFLMLGPGDAKAGTAIPQFKNEVLELADRVRSIGATPVLQTGTAPLAASNRGIAAPYADAMEEVAEQEGLLLIDHYATWSAYTDLAAITGDDGESPNELGHLRLAKELMTFFGIGGSGNTWGLNGFHDVKEPLLERLERDIVYSITSDALSVSLADTLDGLPLDNMEKIIVTRISGSERYSRETANRTELVSLGNLAAGTGYTLTVEVKLAGLNKIVAANPAYIRMDPPPEIAIPDELEPLVTGSEPVTWLFTGDSITHGALHTKGYQSFAELFGERIRGELSAVYPARAADMVLNTGVSSMTTRDLMSHFNNWVTAMDPDVVFIAFGMNDSSNRMVPLEEYKSNLVSAVKQVRSIGAVPVLQTINTVRADAASRIAHLPVYMEAIREAAEENDVLLVDHYRYWTEAEADETHLKSTWLNDSIHPGYIGMTHMASTIFKALGLSDPESCIDQLRYAVDQSTMALNTETPASAGESGTITVGLAEIAAASGGGGAVERIIVTALAADGSKAVAETRRTEGALTMGGLTPSERYIVKAVVKKKGLNSLIEWKETRVALPVVFSSTLTGPDIVRSGESFALELGLTDIGNPVMAHDMTLRYDHTKMRFLEASPLAEGLNVLHASAEAPGVIRIIAASAGSDHAVAEGGPLLRLSWSAMQTETSTIGAVGVSSYTVGDEAGRETEVAPSGHAVRIEPEALRTPDVNGDGKASIGDLAVIAAHYGKSESSPDWNEMKRLDLDGSGSIDIGDLSVAARAIMQ</sequence>
<dbReference type="InterPro" id="IPR018247">
    <property type="entry name" value="EF_Hand_1_Ca_BS"/>
</dbReference>
<dbReference type="InterPro" id="IPR008965">
    <property type="entry name" value="CBM2/CBM3_carb-bd_dom_sf"/>
</dbReference>
<dbReference type="InterPro" id="IPR002102">
    <property type="entry name" value="Cohesin_dom"/>
</dbReference>
<dbReference type="SUPFAM" id="SSF63446">
    <property type="entry name" value="Type I dockerin domain"/>
    <property type="match status" value="1"/>
</dbReference>
<dbReference type="Gene3D" id="2.60.120.200">
    <property type="match status" value="1"/>
</dbReference>
<dbReference type="EMBL" id="QXQA01000007">
    <property type="protein sequence ID" value="RIX52375.1"/>
    <property type="molecule type" value="Genomic_DNA"/>
</dbReference>
<dbReference type="CDD" id="cd14254">
    <property type="entry name" value="Dockerin_II"/>
    <property type="match status" value="1"/>
</dbReference>
<dbReference type="InterPro" id="IPR036514">
    <property type="entry name" value="SGNH_hydro_sf"/>
</dbReference>
<organism evidence="2 3">
    <name type="scientific">Paenibacillus nanensis</name>
    <dbReference type="NCBI Taxonomy" id="393251"/>
    <lineage>
        <taxon>Bacteria</taxon>
        <taxon>Bacillati</taxon>
        <taxon>Bacillota</taxon>
        <taxon>Bacilli</taxon>
        <taxon>Bacillales</taxon>
        <taxon>Paenibacillaceae</taxon>
        <taxon>Paenibacillus</taxon>
    </lineage>
</organism>
<keyword evidence="3" id="KW-1185">Reference proteome</keyword>
<dbReference type="PANTHER" id="PTHR30383:SF5">
    <property type="entry name" value="SGNH HYDROLASE-TYPE ESTERASE DOMAIN-CONTAINING PROTEIN"/>
    <property type="match status" value="1"/>
</dbReference>
<dbReference type="InterPro" id="IPR051532">
    <property type="entry name" value="Ester_Hydrolysis_Enzymes"/>
</dbReference>
<dbReference type="CDD" id="cd00229">
    <property type="entry name" value="SGNH_hydrolase"/>
    <property type="match status" value="1"/>
</dbReference>
<dbReference type="Proteomes" id="UP000266482">
    <property type="component" value="Unassembled WGS sequence"/>
</dbReference>
<evidence type="ECO:0000259" key="1">
    <source>
        <dbReference type="PROSITE" id="PS51766"/>
    </source>
</evidence>
<evidence type="ECO:0000313" key="2">
    <source>
        <dbReference type="EMBL" id="RIX52375.1"/>
    </source>
</evidence>
<feature type="domain" description="Dockerin" evidence="1">
    <location>
        <begin position="1025"/>
        <end position="1087"/>
    </location>
</feature>
<dbReference type="PANTHER" id="PTHR30383">
    <property type="entry name" value="THIOESTERASE 1/PROTEASE 1/LYSOPHOSPHOLIPASE L1"/>
    <property type="match status" value="1"/>
</dbReference>
<accession>A0A3A1UW05</accession>
<dbReference type="CDD" id="cd08547">
    <property type="entry name" value="Type_II_cohesin"/>
    <property type="match status" value="1"/>
</dbReference>
<dbReference type="Pfam" id="PF02973">
    <property type="entry name" value="Sialidase"/>
    <property type="match status" value="1"/>
</dbReference>
<dbReference type="InterPro" id="IPR036439">
    <property type="entry name" value="Dockerin_dom_sf"/>
</dbReference>
<reference evidence="2 3" key="1">
    <citation type="submission" date="2018-09" db="EMBL/GenBank/DDBJ databases">
        <title>Paenibacillus aracenensis nov. sp. isolated from a cave in southern Spain.</title>
        <authorList>
            <person name="Jurado V."/>
            <person name="Gutierrez-Patricio S."/>
            <person name="Gonzalez-Pimentel J.L."/>
            <person name="Miller A.Z."/>
            <person name="Laiz L."/>
            <person name="Saiz-Jimenez C."/>
        </authorList>
    </citation>
    <scope>NUCLEOTIDE SEQUENCE [LARGE SCALE GENOMIC DNA]</scope>
    <source>
        <strain evidence="2 3">DSM 22867</strain>
    </source>
</reference>
<dbReference type="InterPro" id="IPR013320">
    <property type="entry name" value="ConA-like_dom_sf"/>
</dbReference>
<proteinExistence type="predicted"/>
<dbReference type="PROSITE" id="PS00018">
    <property type="entry name" value="EF_HAND_1"/>
    <property type="match status" value="1"/>
</dbReference>
<dbReference type="OrthoDB" id="7294637at2"/>
<dbReference type="PROSITE" id="PS51766">
    <property type="entry name" value="DOCKERIN"/>
    <property type="match status" value="1"/>
</dbReference>
<name>A0A3A1UW05_9BACL</name>
<dbReference type="GO" id="GO:0000272">
    <property type="term" value="P:polysaccharide catabolic process"/>
    <property type="evidence" value="ECO:0007669"/>
    <property type="project" value="InterPro"/>
</dbReference>
<dbReference type="GO" id="GO:0004622">
    <property type="term" value="F:phosphatidylcholine lysophospholipase activity"/>
    <property type="evidence" value="ECO:0007669"/>
    <property type="project" value="TreeGrafter"/>
</dbReference>
<dbReference type="GO" id="GO:0004308">
    <property type="term" value="F:exo-alpha-sialidase activity"/>
    <property type="evidence" value="ECO:0007669"/>
    <property type="project" value="InterPro"/>
</dbReference>